<name>A0A5B7GXF6_PORTR</name>
<evidence type="ECO:0000313" key="2">
    <source>
        <dbReference type="Proteomes" id="UP000324222"/>
    </source>
</evidence>
<proteinExistence type="predicted"/>
<dbReference type="EMBL" id="VSRR010018359">
    <property type="protein sequence ID" value="MPC61274.1"/>
    <property type="molecule type" value="Genomic_DNA"/>
</dbReference>
<reference evidence="1 2" key="1">
    <citation type="submission" date="2019-05" db="EMBL/GenBank/DDBJ databases">
        <title>Another draft genome of Portunus trituberculatus and its Hox gene families provides insights of decapod evolution.</title>
        <authorList>
            <person name="Jeong J.-H."/>
            <person name="Song I."/>
            <person name="Kim S."/>
            <person name="Choi T."/>
            <person name="Kim D."/>
            <person name="Ryu S."/>
            <person name="Kim W."/>
        </authorList>
    </citation>
    <scope>NUCLEOTIDE SEQUENCE [LARGE SCALE GENOMIC DNA]</scope>
    <source>
        <tissue evidence="1">Muscle</tissue>
    </source>
</reference>
<sequence>MEPKAEKNVGDHCVLVKHEESQNAFEAVLHEPLCVQYVDVKNIIGYCDLVCGNNYTQKAHADGLGCEKPVGKQSEAH</sequence>
<dbReference type="AlphaFoldDB" id="A0A5B7GXF6"/>
<comment type="caution">
    <text evidence="1">The sequence shown here is derived from an EMBL/GenBank/DDBJ whole genome shotgun (WGS) entry which is preliminary data.</text>
</comment>
<gene>
    <name evidence="1" type="ORF">E2C01_055343</name>
</gene>
<accession>A0A5B7GXF6</accession>
<dbReference type="Proteomes" id="UP000324222">
    <property type="component" value="Unassembled WGS sequence"/>
</dbReference>
<keyword evidence="2" id="KW-1185">Reference proteome</keyword>
<protein>
    <submittedName>
        <fullName evidence="1">Uncharacterized protein</fullName>
    </submittedName>
</protein>
<organism evidence="1 2">
    <name type="scientific">Portunus trituberculatus</name>
    <name type="common">Swimming crab</name>
    <name type="synonym">Neptunus trituberculatus</name>
    <dbReference type="NCBI Taxonomy" id="210409"/>
    <lineage>
        <taxon>Eukaryota</taxon>
        <taxon>Metazoa</taxon>
        <taxon>Ecdysozoa</taxon>
        <taxon>Arthropoda</taxon>
        <taxon>Crustacea</taxon>
        <taxon>Multicrustacea</taxon>
        <taxon>Malacostraca</taxon>
        <taxon>Eumalacostraca</taxon>
        <taxon>Eucarida</taxon>
        <taxon>Decapoda</taxon>
        <taxon>Pleocyemata</taxon>
        <taxon>Brachyura</taxon>
        <taxon>Eubrachyura</taxon>
        <taxon>Portunoidea</taxon>
        <taxon>Portunidae</taxon>
        <taxon>Portuninae</taxon>
        <taxon>Portunus</taxon>
    </lineage>
</organism>
<evidence type="ECO:0000313" key="1">
    <source>
        <dbReference type="EMBL" id="MPC61274.1"/>
    </source>
</evidence>